<evidence type="ECO:0000256" key="1">
    <source>
        <dbReference type="SAM" id="Phobius"/>
    </source>
</evidence>
<keyword evidence="1" id="KW-1133">Transmembrane helix</keyword>
<keyword evidence="1" id="KW-0812">Transmembrane</keyword>
<dbReference type="InterPro" id="IPR006750">
    <property type="entry name" value="YdcZ"/>
</dbReference>
<keyword evidence="1" id="KW-0472">Membrane</keyword>
<dbReference type="PANTHER" id="PTHR34821:SF2">
    <property type="entry name" value="INNER MEMBRANE PROTEIN YDCZ"/>
    <property type="match status" value="1"/>
</dbReference>
<evidence type="ECO:0000313" key="3">
    <source>
        <dbReference type="Proteomes" id="UP001479436"/>
    </source>
</evidence>
<feature type="transmembrane region" description="Helical" evidence="1">
    <location>
        <begin position="135"/>
        <end position="153"/>
    </location>
</feature>
<comment type="caution">
    <text evidence="2">The sequence shown here is derived from an EMBL/GenBank/DDBJ whole genome shotgun (WGS) entry which is preliminary data.</text>
</comment>
<feature type="transmembrane region" description="Helical" evidence="1">
    <location>
        <begin position="78"/>
        <end position="99"/>
    </location>
</feature>
<evidence type="ECO:0000313" key="2">
    <source>
        <dbReference type="EMBL" id="KAK9707985.1"/>
    </source>
</evidence>
<sequence length="186" mass="19944">MNILDNFYFLAFLLVLSGCGLAIQGACNGTLGRLTAKSFAALASFGIGFIPMFLYFMIETHGSTNPTVSTNAFNEVPWWGWIGGALGVVYVFSQVLSIPKIGAASFVALVVPTQIIVTVLMDNFAVAGVKKRPLTWQRGLGCLGMVISVFVITKFSGTAEVMRPDAQPNTIVIELDDDEIPSSVTK</sequence>
<protein>
    <recommendedName>
        <fullName evidence="4">DMT family transporter</fullName>
    </recommendedName>
</protein>
<feature type="transmembrane region" description="Helical" evidence="1">
    <location>
        <begin position="6"/>
        <end position="27"/>
    </location>
</feature>
<reference evidence="2 3" key="1">
    <citation type="submission" date="2023-04" db="EMBL/GenBank/DDBJ databases">
        <title>Genome of Basidiobolus ranarum AG-B5.</title>
        <authorList>
            <person name="Stajich J.E."/>
            <person name="Carter-House D."/>
            <person name="Gryganskyi A."/>
        </authorList>
    </citation>
    <scope>NUCLEOTIDE SEQUENCE [LARGE SCALE GENOMIC DNA]</scope>
    <source>
        <strain evidence="2 3">AG-B5</strain>
    </source>
</reference>
<keyword evidence="3" id="KW-1185">Reference proteome</keyword>
<dbReference type="EMBL" id="JASJQH010007518">
    <property type="protein sequence ID" value="KAK9707985.1"/>
    <property type="molecule type" value="Genomic_DNA"/>
</dbReference>
<dbReference type="Pfam" id="PF04657">
    <property type="entry name" value="DMT_YdcZ"/>
    <property type="match status" value="1"/>
</dbReference>
<feature type="transmembrane region" description="Helical" evidence="1">
    <location>
        <begin position="106"/>
        <end position="129"/>
    </location>
</feature>
<dbReference type="PANTHER" id="PTHR34821">
    <property type="entry name" value="INNER MEMBRANE PROTEIN YDCZ"/>
    <property type="match status" value="1"/>
</dbReference>
<feature type="transmembrane region" description="Helical" evidence="1">
    <location>
        <begin position="39"/>
        <end position="58"/>
    </location>
</feature>
<name>A0ABR2VWD0_9FUNG</name>
<accession>A0ABR2VWD0</accession>
<organism evidence="2 3">
    <name type="scientific">Basidiobolus ranarum</name>
    <dbReference type="NCBI Taxonomy" id="34480"/>
    <lineage>
        <taxon>Eukaryota</taxon>
        <taxon>Fungi</taxon>
        <taxon>Fungi incertae sedis</taxon>
        <taxon>Zoopagomycota</taxon>
        <taxon>Entomophthoromycotina</taxon>
        <taxon>Basidiobolomycetes</taxon>
        <taxon>Basidiobolales</taxon>
        <taxon>Basidiobolaceae</taxon>
        <taxon>Basidiobolus</taxon>
    </lineage>
</organism>
<proteinExistence type="predicted"/>
<gene>
    <name evidence="2" type="ORF">K7432_009899</name>
</gene>
<dbReference type="Proteomes" id="UP001479436">
    <property type="component" value="Unassembled WGS sequence"/>
</dbReference>
<evidence type="ECO:0008006" key="4">
    <source>
        <dbReference type="Google" id="ProtNLM"/>
    </source>
</evidence>